<comment type="caution">
    <text evidence="2">The sequence shown here is derived from an EMBL/GenBank/DDBJ whole genome shotgun (WGS) entry which is preliminary data.</text>
</comment>
<name>A0ABN2U1S5_9MICO</name>
<protein>
    <recommendedName>
        <fullName evidence="4">MFS transporter</fullName>
    </recommendedName>
</protein>
<evidence type="ECO:0008006" key="4">
    <source>
        <dbReference type="Google" id="ProtNLM"/>
    </source>
</evidence>
<keyword evidence="1" id="KW-0812">Transmembrane</keyword>
<dbReference type="EMBL" id="BAAANB010000003">
    <property type="protein sequence ID" value="GAA2025812.1"/>
    <property type="molecule type" value="Genomic_DNA"/>
</dbReference>
<organism evidence="2 3">
    <name type="scientific">Terrabacter terrae</name>
    <dbReference type="NCBI Taxonomy" id="318434"/>
    <lineage>
        <taxon>Bacteria</taxon>
        <taxon>Bacillati</taxon>
        <taxon>Actinomycetota</taxon>
        <taxon>Actinomycetes</taxon>
        <taxon>Micrococcales</taxon>
        <taxon>Intrasporangiaceae</taxon>
        <taxon>Terrabacter</taxon>
    </lineage>
</organism>
<reference evidence="2 3" key="1">
    <citation type="journal article" date="2019" name="Int. J. Syst. Evol. Microbiol.">
        <title>The Global Catalogue of Microorganisms (GCM) 10K type strain sequencing project: providing services to taxonomists for standard genome sequencing and annotation.</title>
        <authorList>
            <consortium name="The Broad Institute Genomics Platform"/>
            <consortium name="The Broad Institute Genome Sequencing Center for Infectious Disease"/>
            <person name="Wu L."/>
            <person name="Ma J."/>
        </authorList>
    </citation>
    <scope>NUCLEOTIDE SEQUENCE [LARGE SCALE GENOMIC DNA]</scope>
    <source>
        <strain evidence="2 3">JCM 14283</strain>
    </source>
</reference>
<keyword evidence="1" id="KW-1133">Transmembrane helix</keyword>
<dbReference type="Proteomes" id="UP001501285">
    <property type="component" value="Unassembled WGS sequence"/>
</dbReference>
<evidence type="ECO:0000313" key="3">
    <source>
        <dbReference type="Proteomes" id="UP001501285"/>
    </source>
</evidence>
<keyword evidence="1" id="KW-0472">Membrane</keyword>
<evidence type="ECO:0000313" key="2">
    <source>
        <dbReference type="EMBL" id="GAA2025812.1"/>
    </source>
</evidence>
<gene>
    <name evidence="2" type="ORF">GCM10009740_14430</name>
</gene>
<keyword evidence="3" id="KW-1185">Reference proteome</keyword>
<evidence type="ECO:0000256" key="1">
    <source>
        <dbReference type="SAM" id="Phobius"/>
    </source>
</evidence>
<proteinExistence type="predicted"/>
<feature type="transmembrane region" description="Helical" evidence="1">
    <location>
        <begin position="21"/>
        <end position="39"/>
    </location>
</feature>
<accession>A0ABN2U1S5</accession>
<sequence length="49" mass="5128">MARPIQTGRKRSRVESLATTGSWAAGVASVEVLGLGALFTDVLRNVGLD</sequence>